<dbReference type="InterPro" id="IPR052913">
    <property type="entry name" value="Glycopeptide_resist_protein"/>
</dbReference>
<gene>
    <name evidence="1" type="ORF">H9726_04245</name>
</gene>
<dbReference type="Proteomes" id="UP000824025">
    <property type="component" value="Unassembled WGS sequence"/>
</dbReference>
<reference evidence="1" key="1">
    <citation type="journal article" date="2021" name="PeerJ">
        <title>Extensive microbial diversity within the chicken gut microbiome revealed by metagenomics and culture.</title>
        <authorList>
            <person name="Gilroy R."/>
            <person name="Ravi A."/>
            <person name="Getino M."/>
            <person name="Pursley I."/>
            <person name="Horton D.L."/>
            <person name="Alikhan N.F."/>
            <person name="Baker D."/>
            <person name="Gharbi K."/>
            <person name="Hall N."/>
            <person name="Watson M."/>
            <person name="Adriaenssens E.M."/>
            <person name="Foster-Nyarko E."/>
            <person name="Jarju S."/>
            <person name="Secka A."/>
            <person name="Antonio M."/>
            <person name="Oren A."/>
            <person name="Chaudhuri R.R."/>
            <person name="La Ragione R."/>
            <person name="Hildebrand F."/>
            <person name="Pallen M.J."/>
        </authorList>
    </citation>
    <scope>NUCLEOTIDE SEQUENCE</scope>
    <source>
        <strain evidence="1">CHK192-19661</strain>
    </source>
</reference>
<evidence type="ECO:0000313" key="1">
    <source>
        <dbReference type="EMBL" id="HIZ09681.1"/>
    </source>
</evidence>
<evidence type="ECO:0000313" key="2">
    <source>
        <dbReference type="Proteomes" id="UP000824025"/>
    </source>
</evidence>
<name>A0A9D2D747_9FIRM</name>
<comment type="caution">
    <text evidence="1">The sequence shown here is derived from an EMBL/GenBank/DDBJ whole genome shotgun (WGS) entry which is preliminary data.</text>
</comment>
<protein>
    <submittedName>
        <fullName evidence="1">VanW family protein</fullName>
    </submittedName>
</protein>
<sequence length="454" mass="49062">MRRASEICLSVALAAFAACAFLFFGGYSPARLARGVYIEGEDFSRMPVYAAQRRLREKLDAELEGRSFTLRAGEYSCTVRPPELHYKSNVSAILRRARERGGEYRIERALCVSRLEERVSALCAEAYRASRPARIRFSPGADEPFSFSREVCGRYADGAALLAEAERALAAGESEARTEVFCGRPAFTEEKARESCTLLASFTTRYSEGSANRAANIARAAQKLDGVTLAAGEEFSFNAAVGARTAANGFLPAPVILNGEFVAGTGGGVCQVSTTLYNAALLSGLTVTEQHPHSLAVGYVEPSFDAMVSECCDLRFSNGTGSKVYLTARAGGGALTVRVYGQKSPVSYSRRSVVLGSIPPPDPEVREGEEELVLRAERAGLRSEGYLVRSEGGKQTSVRIRRDSYAPIRGILQKIPAENAEENAFQPLSLVVKYAKIGMPNLSEESARAFPPRA</sequence>
<dbReference type="AlphaFoldDB" id="A0A9D2D747"/>
<accession>A0A9D2D747</accession>
<organism evidence="1 2">
    <name type="scientific">Candidatus Borkfalkia avicola</name>
    <dbReference type="NCBI Taxonomy" id="2838503"/>
    <lineage>
        <taxon>Bacteria</taxon>
        <taxon>Bacillati</taxon>
        <taxon>Bacillota</taxon>
        <taxon>Clostridia</taxon>
        <taxon>Christensenellales</taxon>
        <taxon>Christensenellaceae</taxon>
        <taxon>Candidatus Borkfalkia</taxon>
    </lineage>
</organism>
<dbReference type="InterPro" id="IPR007391">
    <property type="entry name" value="Vancomycin_resist_VanW"/>
</dbReference>
<reference evidence="1" key="2">
    <citation type="submission" date="2021-04" db="EMBL/GenBank/DDBJ databases">
        <authorList>
            <person name="Gilroy R."/>
        </authorList>
    </citation>
    <scope>NUCLEOTIDE SEQUENCE</scope>
    <source>
        <strain evidence="1">CHK192-19661</strain>
    </source>
</reference>
<dbReference type="EMBL" id="DXCF01000021">
    <property type="protein sequence ID" value="HIZ09681.1"/>
    <property type="molecule type" value="Genomic_DNA"/>
</dbReference>
<dbReference type="PANTHER" id="PTHR35788">
    <property type="entry name" value="EXPORTED PROTEIN-RELATED"/>
    <property type="match status" value="1"/>
</dbReference>
<dbReference type="PANTHER" id="PTHR35788:SF1">
    <property type="entry name" value="EXPORTED PROTEIN"/>
    <property type="match status" value="1"/>
</dbReference>
<dbReference type="Pfam" id="PF04294">
    <property type="entry name" value="VanW"/>
    <property type="match status" value="1"/>
</dbReference>
<dbReference type="PROSITE" id="PS51257">
    <property type="entry name" value="PROKAR_LIPOPROTEIN"/>
    <property type="match status" value="1"/>
</dbReference>
<proteinExistence type="predicted"/>